<dbReference type="Proteomes" id="UP001054837">
    <property type="component" value="Unassembled WGS sequence"/>
</dbReference>
<comment type="caution">
    <text evidence="1">The sequence shown here is derived from an EMBL/GenBank/DDBJ whole genome shotgun (WGS) entry which is preliminary data.</text>
</comment>
<evidence type="ECO:0000313" key="1">
    <source>
        <dbReference type="EMBL" id="GIY84441.1"/>
    </source>
</evidence>
<name>A0AAV4WNH3_9ARAC</name>
<proteinExistence type="predicted"/>
<keyword evidence="2" id="KW-1185">Reference proteome</keyword>
<reference evidence="1 2" key="1">
    <citation type="submission" date="2021-06" db="EMBL/GenBank/DDBJ databases">
        <title>Caerostris darwini draft genome.</title>
        <authorList>
            <person name="Kono N."/>
            <person name="Arakawa K."/>
        </authorList>
    </citation>
    <scope>NUCLEOTIDE SEQUENCE [LARGE SCALE GENOMIC DNA]</scope>
</reference>
<gene>
    <name evidence="1" type="ORF">CDAR_278741</name>
</gene>
<organism evidence="1 2">
    <name type="scientific">Caerostris darwini</name>
    <dbReference type="NCBI Taxonomy" id="1538125"/>
    <lineage>
        <taxon>Eukaryota</taxon>
        <taxon>Metazoa</taxon>
        <taxon>Ecdysozoa</taxon>
        <taxon>Arthropoda</taxon>
        <taxon>Chelicerata</taxon>
        <taxon>Arachnida</taxon>
        <taxon>Araneae</taxon>
        <taxon>Araneomorphae</taxon>
        <taxon>Entelegynae</taxon>
        <taxon>Araneoidea</taxon>
        <taxon>Araneidae</taxon>
        <taxon>Caerostris</taxon>
    </lineage>
</organism>
<dbReference type="EMBL" id="BPLQ01014930">
    <property type="protein sequence ID" value="GIY84441.1"/>
    <property type="molecule type" value="Genomic_DNA"/>
</dbReference>
<sequence>MHLRNVHKKSNPDDEDIDACTELTDWKYSKCEDASGQQEASVSQTISVPKCEVASKNPNKWVFCKKYYTAAKIELEYTMMYGVLNKNLKFATDVMLLVRHFNLLEFNPILYKAVGGKEPSPWDKWMDDALHVIWTDIKDGIESKFNSLVETASMSYEIFQIITIFLAQENENEPYSHESFLYNCVVLCHWAVCAEHHGVKRASQFTPLILCRIIEFFTRSGDFTPNSWKSIAGVAADIAKARKPTQ</sequence>
<dbReference type="AlphaFoldDB" id="A0AAV4WNH3"/>
<accession>A0AAV4WNH3</accession>
<evidence type="ECO:0000313" key="2">
    <source>
        <dbReference type="Proteomes" id="UP001054837"/>
    </source>
</evidence>
<protein>
    <submittedName>
        <fullName evidence="1">Uncharacterized protein</fullName>
    </submittedName>
</protein>